<dbReference type="RefSeq" id="WP_009537812.1">
    <property type="nucleotide sequence ID" value="NZ_JH414507.1"/>
</dbReference>
<comment type="caution">
    <text evidence="2">The sequence shown here is derived from an EMBL/GenBank/DDBJ whole genome shotgun (WGS) entry which is preliminary data.</text>
</comment>
<feature type="compositionally biased region" description="Low complexity" evidence="1">
    <location>
        <begin position="34"/>
        <end position="43"/>
    </location>
</feature>
<evidence type="ECO:0000256" key="1">
    <source>
        <dbReference type="SAM" id="MobiDB-lite"/>
    </source>
</evidence>
<dbReference type="HOGENOM" id="CLU_942820_0_0_9"/>
<dbReference type="Proteomes" id="UP000003527">
    <property type="component" value="Unassembled WGS sequence"/>
</dbReference>
<feature type="compositionally biased region" description="Polar residues" evidence="1">
    <location>
        <begin position="56"/>
        <end position="66"/>
    </location>
</feature>
<keyword evidence="3" id="KW-1185">Reference proteome</keyword>
<gene>
    <name evidence="2" type="ORF">HMPREF9624_02165</name>
</gene>
<protein>
    <submittedName>
        <fullName evidence="2">Uncharacterized protein</fullName>
    </submittedName>
</protein>
<evidence type="ECO:0000313" key="3">
    <source>
        <dbReference type="Proteomes" id="UP000003527"/>
    </source>
</evidence>
<evidence type="ECO:0000313" key="2">
    <source>
        <dbReference type="EMBL" id="EHL13319.1"/>
    </source>
</evidence>
<name>G9WSU9_9FIRM</name>
<reference evidence="2 3" key="1">
    <citation type="submission" date="2011-08" db="EMBL/GenBank/DDBJ databases">
        <title>The Genome Sequence of Oribacterium sp. ACB7.</title>
        <authorList>
            <consortium name="The Broad Institute Genome Sequencing Platform"/>
            <person name="Earl A."/>
            <person name="Ward D."/>
            <person name="Feldgarden M."/>
            <person name="Gevers D."/>
            <person name="Sizova M."/>
            <person name="Hazen A."/>
            <person name="Epstein S."/>
            <person name="Young S.K."/>
            <person name="Zeng Q."/>
            <person name="Gargeya S."/>
            <person name="Fitzgerald M."/>
            <person name="Haas B."/>
            <person name="Abouelleil A."/>
            <person name="Alvarado L."/>
            <person name="Arachchi H.M."/>
            <person name="Berlin A."/>
            <person name="Brown A."/>
            <person name="Chapman S.B."/>
            <person name="Chen Z."/>
            <person name="Dunbar C."/>
            <person name="Freedman E."/>
            <person name="Gearin G."/>
            <person name="Gellesch M."/>
            <person name="Goldberg J."/>
            <person name="Griggs A."/>
            <person name="Gujja S."/>
            <person name="Heiman D."/>
            <person name="Howarth C."/>
            <person name="Larson L."/>
            <person name="Lui A."/>
            <person name="MacDonald P.J.P."/>
            <person name="Montmayeur A."/>
            <person name="Murphy C."/>
            <person name="Neiman D."/>
            <person name="Pearson M."/>
            <person name="Priest M."/>
            <person name="Roberts A."/>
            <person name="Saif S."/>
            <person name="Shea T."/>
            <person name="Shenoy N."/>
            <person name="Sisk P."/>
            <person name="Stolte C."/>
            <person name="Sykes S."/>
            <person name="Wortman J."/>
            <person name="Nusbaum C."/>
            <person name="Birren B."/>
        </authorList>
    </citation>
    <scope>NUCLEOTIDE SEQUENCE [LARGE SCALE GENOMIC DNA]</scope>
    <source>
        <strain evidence="2 3">ACB7</strain>
    </source>
</reference>
<dbReference type="PATRIC" id="fig|796944.3.peg.687"/>
<feature type="region of interest" description="Disordered" evidence="1">
    <location>
        <begin position="29"/>
        <end position="67"/>
    </location>
</feature>
<dbReference type="EMBL" id="AFZD01000007">
    <property type="protein sequence ID" value="EHL13319.1"/>
    <property type="molecule type" value="Genomic_DNA"/>
</dbReference>
<proteinExistence type="predicted"/>
<feature type="compositionally biased region" description="Basic and acidic residues" evidence="1">
    <location>
        <begin position="45"/>
        <end position="54"/>
    </location>
</feature>
<sequence>MKIHKPTVISLAFLAAVYLVMQWRGNTASVEKNSQSSSETQTEATKSDKEKGVNEAETSSENTTPEVANPKAVYTAYLTLLKERQKDIEAYTWQAYEEDKDGAPISVETKGIAVADVYGDSTPELLFIDAEENNGEGAAIRANLHIYSFQDGKPVEVAKKENLDYQVGGGAVYNIFLTEKDKRLYLEQIDFDAKETDVLYLLPMSGNFPLGWDKQASYSYDPEKGLENDETSPQRSDEEFILYDKPVEKADYYAFKKRIVEKNPKSLISNFGGEEKKEASALSYSEAISFLEKQIE</sequence>
<dbReference type="AlphaFoldDB" id="G9WSU9"/>
<accession>G9WSU9</accession>
<organism evidence="2 3">
    <name type="scientific">Oribacterium asaccharolyticum ACB7</name>
    <dbReference type="NCBI Taxonomy" id="796944"/>
    <lineage>
        <taxon>Bacteria</taxon>
        <taxon>Bacillati</taxon>
        <taxon>Bacillota</taxon>
        <taxon>Clostridia</taxon>
        <taxon>Lachnospirales</taxon>
        <taxon>Lachnospiraceae</taxon>
        <taxon>Oribacterium</taxon>
    </lineage>
</organism>